<dbReference type="Pfam" id="PF12840">
    <property type="entry name" value="HTH_20"/>
    <property type="match status" value="1"/>
</dbReference>
<evidence type="ECO:0000313" key="6">
    <source>
        <dbReference type="Proteomes" id="UP000193711"/>
    </source>
</evidence>
<dbReference type="InterPro" id="IPR036390">
    <property type="entry name" value="WH_DNA-bd_sf"/>
</dbReference>
<dbReference type="RefSeq" id="WP_085476756.1">
    <property type="nucleotide sequence ID" value="NZ_FXBM01000002.1"/>
</dbReference>
<gene>
    <name evidence="5" type="ORF">SAMN06295885_2332</name>
</gene>
<proteinExistence type="predicted"/>
<evidence type="ECO:0000256" key="3">
    <source>
        <dbReference type="ARBA" id="ARBA00023163"/>
    </source>
</evidence>
<keyword evidence="3" id="KW-0804">Transcription</keyword>
<name>A0A1X7P387_9MICO</name>
<dbReference type="SUPFAM" id="SSF46785">
    <property type="entry name" value="Winged helix' DNA-binding domain"/>
    <property type="match status" value="1"/>
</dbReference>
<dbReference type="PANTHER" id="PTHR33154">
    <property type="entry name" value="TRANSCRIPTIONAL REGULATOR, ARSR FAMILY"/>
    <property type="match status" value="1"/>
</dbReference>
<dbReference type="Gene3D" id="1.10.10.10">
    <property type="entry name" value="Winged helix-like DNA-binding domain superfamily/Winged helix DNA-binding domain"/>
    <property type="match status" value="1"/>
</dbReference>
<accession>A0A1X7P387</accession>
<dbReference type="PRINTS" id="PR00778">
    <property type="entry name" value="HTHARSR"/>
</dbReference>
<dbReference type="AlphaFoldDB" id="A0A1X7P387"/>
<evidence type="ECO:0000259" key="4">
    <source>
        <dbReference type="PROSITE" id="PS50987"/>
    </source>
</evidence>
<dbReference type="PROSITE" id="PS50987">
    <property type="entry name" value="HTH_ARSR_2"/>
    <property type="match status" value="1"/>
</dbReference>
<dbReference type="InterPro" id="IPR036388">
    <property type="entry name" value="WH-like_DNA-bd_sf"/>
</dbReference>
<organism evidence="5 6">
    <name type="scientific">Rathayibacter oskolensis</name>
    <dbReference type="NCBI Taxonomy" id="1891671"/>
    <lineage>
        <taxon>Bacteria</taxon>
        <taxon>Bacillati</taxon>
        <taxon>Actinomycetota</taxon>
        <taxon>Actinomycetes</taxon>
        <taxon>Micrococcales</taxon>
        <taxon>Microbacteriaceae</taxon>
        <taxon>Rathayibacter</taxon>
    </lineage>
</organism>
<feature type="domain" description="HTH arsR-type" evidence="4">
    <location>
        <begin position="12"/>
        <end position="107"/>
    </location>
</feature>
<reference evidence="6" key="1">
    <citation type="submission" date="2017-04" db="EMBL/GenBank/DDBJ databases">
        <authorList>
            <person name="Varghese N."/>
            <person name="Submissions S."/>
        </authorList>
    </citation>
    <scope>NUCLEOTIDE SEQUENCE [LARGE SCALE GENOMIC DNA]</scope>
    <source>
        <strain evidence="6">VKM Ac-2121</strain>
    </source>
</reference>
<dbReference type="Proteomes" id="UP000193711">
    <property type="component" value="Unassembled WGS sequence"/>
</dbReference>
<dbReference type="InterPro" id="IPR051081">
    <property type="entry name" value="HTH_MetalResp_TranReg"/>
</dbReference>
<evidence type="ECO:0000313" key="5">
    <source>
        <dbReference type="EMBL" id="SMH44261.1"/>
    </source>
</evidence>
<dbReference type="CDD" id="cd00090">
    <property type="entry name" value="HTH_ARSR"/>
    <property type="match status" value="1"/>
</dbReference>
<keyword evidence="2 5" id="KW-0238">DNA-binding</keyword>
<dbReference type="OrthoDB" id="4471357at2"/>
<dbReference type="GO" id="GO:0003700">
    <property type="term" value="F:DNA-binding transcription factor activity"/>
    <property type="evidence" value="ECO:0007669"/>
    <property type="project" value="InterPro"/>
</dbReference>
<evidence type="ECO:0000256" key="2">
    <source>
        <dbReference type="ARBA" id="ARBA00023125"/>
    </source>
</evidence>
<keyword evidence="1" id="KW-0805">Transcription regulation</keyword>
<dbReference type="STRING" id="1891671.SAMN06295885_2332"/>
<dbReference type="InterPro" id="IPR011991">
    <property type="entry name" value="ArsR-like_HTH"/>
</dbReference>
<dbReference type="PANTHER" id="PTHR33154:SF12">
    <property type="entry name" value="TRANSCRIPTIONAL REGULATORY PROTEIN"/>
    <property type="match status" value="1"/>
</dbReference>
<dbReference type="InterPro" id="IPR001845">
    <property type="entry name" value="HTH_ArsR_DNA-bd_dom"/>
</dbReference>
<evidence type="ECO:0000256" key="1">
    <source>
        <dbReference type="ARBA" id="ARBA00023015"/>
    </source>
</evidence>
<dbReference type="GO" id="GO:0003677">
    <property type="term" value="F:DNA binding"/>
    <property type="evidence" value="ECO:0007669"/>
    <property type="project" value="UniProtKB-KW"/>
</dbReference>
<keyword evidence="6" id="KW-1185">Reference proteome</keyword>
<protein>
    <submittedName>
        <fullName evidence="5">DNA-binding transcriptional regulator, ArsR family</fullName>
    </submittedName>
</protein>
<sequence>MSNDGRSELFPVPAVESIEIVALLKALADPARLRVVSRLSDGEYHPCTTDEYGLSLHKSTLSFHFKTLREAGLTETRVRGRDHAVRLRIDDVDQRFPGLLAAVLGATAGSEHPRTPAD</sequence>
<dbReference type="EMBL" id="FXBM01000002">
    <property type="protein sequence ID" value="SMH44261.1"/>
    <property type="molecule type" value="Genomic_DNA"/>
</dbReference>
<dbReference type="SMART" id="SM00418">
    <property type="entry name" value="HTH_ARSR"/>
    <property type="match status" value="1"/>
</dbReference>